<organism evidence="2 3">
    <name type="scientific">Caldinitratiruptor microaerophilus</name>
    <dbReference type="NCBI Taxonomy" id="671077"/>
    <lineage>
        <taxon>Bacteria</taxon>
        <taxon>Bacillati</taxon>
        <taxon>Bacillota</taxon>
        <taxon>Clostridia</taxon>
        <taxon>Eubacteriales</taxon>
        <taxon>Symbiobacteriaceae</taxon>
        <taxon>Caldinitratiruptor</taxon>
    </lineage>
</organism>
<dbReference type="PANTHER" id="PTHR11373">
    <property type="entry name" value="DEOXYNUCLEOSIDE TRIPHOSPHATE TRIPHOSPHOHYDROLASE"/>
    <property type="match status" value="1"/>
</dbReference>
<evidence type="ECO:0000259" key="1">
    <source>
        <dbReference type="SMART" id="SM00471"/>
    </source>
</evidence>
<protein>
    <submittedName>
        <fullName evidence="2">Phosphohydrolase</fullName>
    </submittedName>
</protein>
<keyword evidence="3" id="KW-1185">Reference proteome</keyword>
<evidence type="ECO:0000313" key="3">
    <source>
        <dbReference type="Proteomes" id="UP001163687"/>
    </source>
</evidence>
<dbReference type="InterPro" id="IPR006674">
    <property type="entry name" value="HD_domain"/>
</dbReference>
<dbReference type="SUPFAM" id="SSF109604">
    <property type="entry name" value="HD-domain/PDEase-like"/>
    <property type="match status" value="1"/>
</dbReference>
<sequence length="431" mass="47664">MKEYVFRDPVHGDIPVRDPTVLALVDAPEMQRLRRIRQLGTSFISYPGAEHTRFAHSLGVYHLMGRALDLLQARAGVALEPEERALGVCAALLHDAGHGPFSHLFERLTGRSHEAWTERILTSPSTTVHQVLRDRDPTWPAAIADLLAGRGGPPLLHDLLSSQLDVDRMDYLLRDSLMCGVSYGRFDLDRLLSCLTAVPGEGGPRLAVTAKGQGAAESFILARYFMYWNVYFHKATRAAEVILYGLLRRASDLVRAGAAPDPLPGALAALLAGREPDLADYLALDEVDVLAAVKAWTRAPDRTLADLSRRVLERRLLKALPLRAAPDPDQLRAVRERVASLGFPDPEYYVQVDRADNVAYSYYLSPAAGGAQPIWIASEERGRLRVEEISARSVVLQGITERAVTRHVLFVPAEAREAVLPLVQRQLLFDL</sequence>
<dbReference type="SMART" id="SM00471">
    <property type="entry name" value="HDc"/>
    <property type="match status" value="1"/>
</dbReference>
<dbReference type="Gene3D" id="1.10.3210.10">
    <property type="entry name" value="Hypothetical protein af1432"/>
    <property type="match status" value="1"/>
</dbReference>
<dbReference type="AlphaFoldDB" id="A0AA35CPN5"/>
<dbReference type="InterPro" id="IPR003607">
    <property type="entry name" value="HD/PDEase_dom"/>
</dbReference>
<name>A0AA35CPN5_9FIRM</name>
<dbReference type="RefSeq" id="WP_264842425.1">
    <property type="nucleotide sequence ID" value="NZ_AP025628.1"/>
</dbReference>
<accession>A0AA35CPN5</accession>
<gene>
    <name evidence="2" type="ORF">caldi_28870</name>
</gene>
<dbReference type="InterPro" id="IPR045509">
    <property type="entry name" value="HD_assoc_2"/>
</dbReference>
<proteinExistence type="predicted"/>
<dbReference type="GO" id="GO:0008832">
    <property type="term" value="F:dGTPase activity"/>
    <property type="evidence" value="ECO:0007669"/>
    <property type="project" value="TreeGrafter"/>
</dbReference>
<dbReference type="Proteomes" id="UP001163687">
    <property type="component" value="Chromosome"/>
</dbReference>
<dbReference type="GO" id="GO:0006203">
    <property type="term" value="P:dGTP catabolic process"/>
    <property type="evidence" value="ECO:0007669"/>
    <property type="project" value="TreeGrafter"/>
</dbReference>
<dbReference type="Pfam" id="PF01966">
    <property type="entry name" value="HD"/>
    <property type="match status" value="1"/>
</dbReference>
<dbReference type="InterPro" id="IPR050135">
    <property type="entry name" value="dGTPase-like"/>
</dbReference>
<dbReference type="KEGG" id="cmic:caldi_28870"/>
<dbReference type="PANTHER" id="PTHR11373:SF4">
    <property type="entry name" value="DEOXYNUCLEOSIDE TRIPHOSPHATE TRIPHOSPHOHYDROLASE SAMHD1"/>
    <property type="match status" value="1"/>
</dbReference>
<dbReference type="Pfam" id="PF19276">
    <property type="entry name" value="HD_assoc_2"/>
    <property type="match status" value="1"/>
</dbReference>
<feature type="domain" description="HD/PDEase" evidence="1">
    <location>
        <begin position="49"/>
        <end position="181"/>
    </location>
</feature>
<evidence type="ECO:0000313" key="2">
    <source>
        <dbReference type="EMBL" id="BDG61797.1"/>
    </source>
</evidence>
<dbReference type="CDD" id="cd00077">
    <property type="entry name" value="HDc"/>
    <property type="match status" value="1"/>
</dbReference>
<reference evidence="2" key="1">
    <citation type="submission" date="2022-03" db="EMBL/GenBank/DDBJ databases">
        <title>Complete genome sequence of Caldinitratiruptor microaerophilus.</title>
        <authorList>
            <person name="Mukaiyama R."/>
            <person name="Nishiyama T."/>
            <person name="Ueda K."/>
        </authorList>
    </citation>
    <scope>NUCLEOTIDE SEQUENCE</scope>
    <source>
        <strain evidence="2">JCM 16183</strain>
    </source>
</reference>
<dbReference type="EMBL" id="AP025628">
    <property type="protein sequence ID" value="BDG61797.1"/>
    <property type="molecule type" value="Genomic_DNA"/>
</dbReference>